<name>A0ABS8V5F0_DATST</name>
<protein>
    <submittedName>
        <fullName evidence="1">Uncharacterized protein</fullName>
    </submittedName>
</protein>
<sequence length="82" mass="9381">VRGQEVPITPEAINSLYWDEPIQSYSALSRRWRIKKISSNGIVNMLYVRALFPLFRPLDKTVQVDSVITLATKTDKDSPSMK</sequence>
<evidence type="ECO:0000313" key="1">
    <source>
        <dbReference type="EMBL" id="MCD9641944.1"/>
    </source>
</evidence>
<evidence type="ECO:0000313" key="2">
    <source>
        <dbReference type="Proteomes" id="UP000823775"/>
    </source>
</evidence>
<feature type="non-terminal residue" evidence="1">
    <location>
        <position position="1"/>
    </location>
</feature>
<proteinExistence type="predicted"/>
<comment type="caution">
    <text evidence="1">The sequence shown here is derived from an EMBL/GenBank/DDBJ whole genome shotgun (WGS) entry which is preliminary data.</text>
</comment>
<reference evidence="1 2" key="1">
    <citation type="journal article" date="2021" name="BMC Genomics">
        <title>Datura genome reveals duplications of psychoactive alkaloid biosynthetic genes and high mutation rate following tissue culture.</title>
        <authorList>
            <person name="Rajewski A."/>
            <person name="Carter-House D."/>
            <person name="Stajich J."/>
            <person name="Litt A."/>
        </authorList>
    </citation>
    <scope>NUCLEOTIDE SEQUENCE [LARGE SCALE GENOMIC DNA]</scope>
    <source>
        <strain evidence="1">AR-01</strain>
    </source>
</reference>
<dbReference type="EMBL" id="JACEIK010003496">
    <property type="protein sequence ID" value="MCD9641944.1"/>
    <property type="molecule type" value="Genomic_DNA"/>
</dbReference>
<keyword evidence="2" id="KW-1185">Reference proteome</keyword>
<dbReference type="Proteomes" id="UP000823775">
    <property type="component" value="Unassembled WGS sequence"/>
</dbReference>
<accession>A0ABS8V5F0</accession>
<organism evidence="1 2">
    <name type="scientific">Datura stramonium</name>
    <name type="common">Jimsonweed</name>
    <name type="synonym">Common thornapple</name>
    <dbReference type="NCBI Taxonomy" id="4076"/>
    <lineage>
        <taxon>Eukaryota</taxon>
        <taxon>Viridiplantae</taxon>
        <taxon>Streptophyta</taxon>
        <taxon>Embryophyta</taxon>
        <taxon>Tracheophyta</taxon>
        <taxon>Spermatophyta</taxon>
        <taxon>Magnoliopsida</taxon>
        <taxon>eudicotyledons</taxon>
        <taxon>Gunneridae</taxon>
        <taxon>Pentapetalae</taxon>
        <taxon>asterids</taxon>
        <taxon>lamiids</taxon>
        <taxon>Solanales</taxon>
        <taxon>Solanaceae</taxon>
        <taxon>Solanoideae</taxon>
        <taxon>Datureae</taxon>
        <taxon>Datura</taxon>
    </lineage>
</organism>
<gene>
    <name evidence="1" type="ORF">HAX54_028431</name>
</gene>